<comment type="caution">
    <text evidence="2">The sequence shown here is derived from an EMBL/GenBank/DDBJ whole genome shotgun (WGS) entry which is preliminary data.</text>
</comment>
<protein>
    <submittedName>
        <fullName evidence="2">Uncharacterized protein</fullName>
    </submittedName>
</protein>
<feature type="region of interest" description="Disordered" evidence="1">
    <location>
        <begin position="157"/>
        <end position="176"/>
    </location>
</feature>
<evidence type="ECO:0000256" key="1">
    <source>
        <dbReference type="SAM" id="MobiDB-lite"/>
    </source>
</evidence>
<accession>A0A6V8LBY0</accession>
<sequence length="283" mass="31849">MTAPAPEAGEPIRVPVLFQLGWFRWLPHAGFDFEELLHRFPGTPREEVLAAQRVWNARRNGADLDQNMEPAALAASLPAAPAWAPPDPPADGDPDEDFAAEVTHHANRVAAYNELLDRMGLRPVETAEQVLDLMVTIGLVHIDEHDDQQPMRLTVDPPLPTEALDMTPEERSAEDRMRWRSRHARLAQKVLRLFIDPASSDLARTTVPATLSRLANTTGAEPEDVRHAVQVLLDDGDFAAHRFGVPVDLERVHHRERFDLVVDPERFDRMHVHLNRPVVRPDA</sequence>
<organism evidence="2 3">
    <name type="scientific">Phytohabitans rumicis</name>
    <dbReference type="NCBI Taxonomy" id="1076125"/>
    <lineage>
        <taxon>Bacteria</taxon>
        <taxon>Bacillati</taxon>
        <taxon>Actinomycetota</taxon>
        <taxon>Actinomycetes</taxon>
        <taxon>Micromonosporales</taxon>
        <taxon>Micromonosporaceae</taxon>
    </lineage>
</organism>
<dbReference type="EMBL" id="BLPG01000001">
    <property type="protein sequence ID" value="GFJ93140.1"/>
    <property type="molecule type" value="Genomic_DNA"/>
</dbReference>
<dbReference type="Pfam" id="PF19508">
    <property type="entry name" value="DUF6042"/>
    <property type="match status" value="1"/>
</dbReference>
<dbReference type="InterPro" id="IPR046105">
    <property type="entry name" value="DUF6042"/>
</dbReference>
<keyword evidence="3" id="KW-1185">Reference proteome</keyword>
<gene>
    <name evidence="2" type="ORF">Prum_067820</name>
</gene>
<proteinExistence type="predicted"/>
<name>A0A6V8LBY0_9ACTN</name>
<reference evidence="2 3" key="2">
    <citation type="submission" date="2020-03" db="EMBL/GenBank/DDBJ databases">
        <authorList>
            <person name="Ichikawa N."/>
            <person name="Kimura A."/>
            <person name="Kitahashi Y."/>
            <person name="Uohara A."/>
        </authorList>
    </citation>
    <scope>NUCLEOTIDE SEQUENCE [LARGE SCALE GENOMIC DNA]</scope>
    <source>
        <strain evidence="2 3">NBRC 108638</strain>
    </source>
</reference>
<dbReference type="AlphaFoldDB" id="A0A6V8LBY0"/>
<dbReference type="Proteomes" id="UP000482960">
    <property type="component" value="Unassembled WGS sequence"/>
</dbReference>
<reference evidence="2 3" key="1">
    <citation type="submission" date="2020-03" db="EMBL/GenBank/DDBJ databases">
        <title>Whole genome shotgun sequence of Phytohabitans rumicis NBRC 108638.</title>
        <authorList>
            <person name="Komaki H."/>
            <person name="Tamura T."/>
        </authorList>
    </citation>
    <scope>NUCLEOTIDE SEQUENCE [LARGE SCALE GENOMIC DNA]</scope>
    <source>
        <strain evidence="2 3">NBRC 108638</strain>
    </source>
</reference>
<dbReference type="RefSeq" id="WP_246278222.1">
    <property type="nucleotide sequence ID" value="NZ_BAABJB010000049.1"/>
</dbReference>
<evidence type="ECO:0000313" key="3">
    <source>
        <dbReference type="Proteomes" id="UP000482960"/>
    </source>
</evidence>
<evidence type="ECO:0000313" key="2">
    <source>
        <dbReference type="EMBL" id="GFJ93140.1"/>
    </source>
</evidence>